<evidence type="ECO:0000313" key="3">
    <source>
        <dbReference type="Proteomes" id="UP000001055"/>
    </source>
</evidence>
<feature type="region of interest" description="Disordered" evidence="1">
    <location>
        <begin position="13"/>
        <end position="32"/>
    </location>
</feature>
<dbReference type="RefSeq" id="XP_001802345.1">
    <property type="nucleotide sequence ID" value="XM_001802293.1"/>
</dbReference>
<dbReference type="InParanoid" id="Q0U803"/>
<evidence type="ECO:0000256" key="1">
    <source>
        <dbReference type="SAM" id="MobiDB-lite"/>
    </source>
</evidence>
<dbReference type="EMBL" id="CH445345">
    <property type="protein sequence ID" value="EAT80523.1"/>
    <property type="molecule type" value="Genomic_DNA"/>
</dbReference>
<evidence type="ECO:0000313" key="2">
    <source>
        <dbReference type="EMBL" id="EAT80523.1"/>
    </source>
</evidence>
<sequence>MYFFAGQHALSPIRLRPSGTDSSNKVDRSAEPSLLGSGVHALSRRLHAGRMLQLQLPAVPRNTSAPRISPPSPPPHV</sequence>
<gene>
    <name evidence="2" type="ORF">SNOG_12111</name>
</gene>
<feature type="region of interest" description="Disordered" evidence="1">
    <location>
        <begin position="56"/>
        <end position="77"/>
    </location>
</feature>
<protein>
    <submittedName>
        <fullName evidence="2">Uncharacterized protein</fullName>
    </submittedName>
</protein>
<dbReference type="Proteomes" id="UP000001055">
    <property type="component" value="Unassembled WGS sequence"/>
</dbReference>
<organism evidence="2 3">
    <name type="scientific">Phaeosphaeria nodorum (strain SN15 / ATCC MYA-4574 / FGSC 10173)</name>
    <name type="common">Glume blotch fungus</name>
    <name type="synonym">Parastagonospora nodorum</name>
    <dbReference type="NCBI Taxonomy" id="321614"/>
    <lineage>
        <taxon>Eukaryota</taxon>
        <taxon>Fungi</taxon>
        <taxon>Dikarya</taxon>
        <taxon>Ascomycota</taxon>
        <taxon>Pezizomycotina</taxon>
        <taxon>Dothideomycetes</taxon>
        <taxon>Pleosporomycetidae</taxon>
        <taxon>Pleosporales</taxon>
        <taxon>Pleosporineae</taxon>
        <taxon>Phaeosphaeriaceae</taxon>
        <taxon>Parastagonospora</taxon>
    </lineage>
</organism>
<dbReference type="AlphaFoldDB" id="Q0U803"/>
<dbReference type="GeneID" id="5979255"/>
<dbReference type="KEGG" id="pno:SNOG_12111"/>
<dbReference type="HOGENOM" id="CLU_2638881_0_0_1"/>
<name>Q0U803_PHANO</name>
<accession>Q0U803</accession>
<reference evidence="3" key="1">
    <citation type="journal article" date="2007" name="Plant Cell">
        <title>Dothideomycete-plant interactions illuminated by genome sequencing and EST analysis of the wheat pathogen Stagonospora nodorum.</title>
        <authorList>
            <person name="Hane J.K."/>
            <person name="Lowe R.G."/>
            <person name="Solomon P.S."/>
            <person name="Tan K.C."/>
            <person name="Schoch C.L."/>
            <person name="Spatafora J.W."/>
            <person name="Crous P.W."/>
            <person name="Kodira C."/>
            <person name="Birren B.W."/>
            <person name="Galagan J.E."/>
            <person name="Torriani S.F."/>
            <person name="McDonald B.A."/>
            <person name="Oliver R.P."/>
        </authorList>
    </citation>
    <scope>NUCLEOTIDE SEQUENCE [LARGE SCALE GENOMIC DNA]</scope>
    <source>
        <strain evidence="3">SN15 / ATCC MYA-4574 / FGSC 10173</strain>
    </source>
</reference>
<feature type="compositionally biased region" description="Pro residues" evidence="1">
    <location>
        <begin position="68"/>
        <end position="77"/>
    </location>
</feature>
<proteinExistence type="predicted"/>